<dbReference type="EMBL" id="JBHMFI010000002">
    <property type="protein sequence ID" value="MFB9074706.1"/>
    <property type="molecule type" value="Genomic_DNA"/>
</dbReference>
<sequence length="96" mass="10681">MASNRWRPAAAPERLHAPTRGSSDLHRHPRVAPRPDAARPTGRGLRYPGRPSPAPRAPRPWWPASPPRGRVRPPRPRYSPCTPRSMAVDRPAKAGH</sequence>
<evidence type="ECO:0000313" key="3">
    <source>
        <dbReference type="Proteomes" id="UP001589575"/>
    </source>
</evidence>
<gene>
    <name evidence="2" type="ORF">ACFFX0_27355</name>
</gene>
<keyword evidence="3" id="KW-1185">Reference proteome</keyword>
<comment type="caution">
    <text evidence="2">The sequence shown here is derived from an EMBL/GenBank/DDBJ whole genome shotgun (WGS) entry which is preliminary data.</text>
</comment>
<feature type="compositionally biased region" description="Pro residues" evidence="1">
    <location>
        <begin position="50"/>
        <end position="66"/>
    </location>
</feature>
<protein>
    <submittedName>
        <fullName evidence="2">Uncharacterized protein</fullName>
    </submittedName>
</protein>
<accession>A0ABV5G733</accession>
<dbReference type="Proteomes" id="UP001589575">
    <property type="component" value="Unassembled WGS sequence"/>
</dbReference>
<evidence type="ECO:0000256" key="1">
    <source>
        <dbReference type="SAM" id="MobiDB-lite"/>
    </source>
</evidence>
<proteinExistence type="predicted"/>
<reference evidence="2 3" key="1">
    <citation type="submission" date="2024-09" db="EMBL/GenBank/DDBJ databases">
        <authorList>
            <person name="Sun Q."/>
            <person name="Mori K."/>
        </authorList>
    </citation>
    <scope>NUCLEOTIDE SEQUENCE [LARGE SCALE GENOMIC DNA]</scope>
    <source>
        <strain evidence="2 3">CCM 7609</strain>
    </source>
</reference>
<name>A0ABV5G733_9MICC</name>
<organism evidence="2 3">
    <name type="scientific">Citricoccus parietis</name>
    <dbReference type="NCBI Taxonomy" id="592307"/>
    <lineage>
        <taxon>Bacteria</taxon>
        <taxon>Bacillati</taxon>
        <taxon>Actinomycetota</taxon>
        <taxon>Actinomycetes</taxon>
        <taxon>Micrococcales</taxon>
        <taxon>Micrococcaceae</taxon>
        <taxon>Citricoccus</taxon>
    </lineage>
</organism>
<evidence type="ECO:0000313" key="2">
    <source>
        <dbReference type="EMBL" id="MFB9074706.1"/>
    </source>
</evidence>
<feature type="region of interest" description="Disordered" evidence="1">
    <location>
        <begin position="1"/>
        <end position="96"/>
    </location>
</feature>